<name>A0A3A9AF57_9FIRM</name>
<organism evidence="2 3">
    <name type="scientific">Parablautia intestinalis</name>
    <dbReference type="NCBI Taxonomy" id="2320100"/>
    <lineage>
        <taxon>Bacteria</taxon>
        <taxon>Bacillati</taxon>
        <taxon>Bacillota</taxon>
        <taxon>Clostridia</taxon>
        <taxon>Lachnospirales</taxon>
        <taxon>Lachnospiraceae</taxon>
        <taxon>Parablautia</taxon>
    </lineage>
</organism>
<keyword evidence="3" id="KW-1185">Reference proteome</keyword>
<evidence type="ECO:0000313" key="3">
    <source>
        <dbReference type="Proteomes" id="UP000280696"/>
    </source>
</evidence>
<comment type="caution">
    <text evidence="2">The sequence shown here is derived from an EMBL/GenBank/DDBJ whole genome shotgun (WGS) entry which is preliminary data.</text>
</comment>
<dbReference type="EMBL" id="RAYQ01000018">
    <property type="protein sequence ID" value="RKI89898.1"/>
    <property type="molecule type" value="Genomic_DNA"/>
</dbReference>
<gene>
    <name evidence="2" type="ORF">D7V94_15975</name>
</gene>
<dbReference type="Proteomes" id="UP000280696">
    <property type="component" value="Unassembled WGS sequence"/>
</dbReference>
<dbReference type="OrthoDB" id="2053429at2"/>
<feature type="domain" description="DUF2281" evidence="1">
    <location>
        <begin position="6"/>
        <end position="76"/>
    </location>
</feature>
<accession>A0A3A9AF57</accession>
<sequence>MAYELLEKELKDLPESSIVDVIEYIQFLKFKLQKTESNPDALFPERKHPERKLGVLNSKFVMADDFDETPDCFRGYM</sequence>
<dbReference type="RefSeq" id="WP_120471330.1">
    <property type="nucleotide sequence ID" value="NZ_CATJBT010000247.1"/>
</dbReference>
<reference evidence="2 3" key="1">
    <citation type="submission" date="2018-09" db="EMBL/GenBank/DDBJ databases">
        <title>Murine metabolic-syndrome-specific gut microbial biobank.</title>
        <authorList>
            <person name="Liu C."/>
        </authorList>
    </citation>
    <scope>NUCLEOTIDE SEQUENCE [LARGE SCALE GENOMIC DNA]</scope>
    <source>
        <strain evidence="2 3">0.1xD8-82</strain>
    </source>
</reference>
<proteinExistence type="predicted"/>
<dbReference type="Pfam" id="PF10047">
    <property type="entry name" value="DUF2281"/>
    <property type="match status" value="1"/>
</dbReference>
<evidence type="ECO:0000313" key="2">
    <source>
        <dbReference type="EMBL" id="RKI89898.1"/>
    </source>
</evidence>
<evidence type="ECO:0000259" key="1">
    <source>
        <dbReference type="Pfam" id="PF10047"/>
    </source>
</evidence>
<dbReference type="AlphaFoldDB" id="A0A3A9AF57"/>
<dbReference type="InterPro" id="IPR018739">
    <property type="entry name" value="DUF2281"/>
</dbReference>
<protein>
    <submittedName>
        <fullName evidence="2">DUF2281 domain-containing protein</fullName>
    </submittedName>
</protein>